<dbReference type="AlphaFoldDB" id="A0A251NBW2"/>
<evidence type="ECO:0000313" key="4">
    <source>
        <dbReference type="Proteomes" id="UP000006882"/>
    </source>
</evidence>
<evidence type="ECO:0000256" key="1">
    <source>
        <dbReference type="SAM" id="MobiDB-lite"/>
    </source>
</evidence>
<feature type="signal peptide" evidence="2">
    <location>
        <begin position="1"/>
        <end position="21"/>
    </location>
</feature>
<reference evidence="3 4" key="1">
    <citation type="journal article" date="2013" name="Nat. Genet.">
        <title>The high-quality draft genome of peach (Prunus persica) identifies unique patterns of genetic diversity, domestication and genome evolution.</title>
        <authorList>
            <consortium name="International Peach Genome Initiative"/>
            <person name="Verde I."/>
            <person name="Abbott A.G."/>
            <person name="Scalabrin S."/>
            <person name="Jung S."/>
            <person name="Shu S."/>
            <person name="Marroni F."/>
            <person name="Zhebentyayeva T."/>
            <person name="Dettori M.T."/>
            <person name="Grimwood J."/>
            <person name="Cattonaro F."/>
            <person name="Zuccolo A."/>
            <person name="Rossini L."/>
            <person name="Jenkins J."/>
            <person name="Vendramin E."/>
            <person name="Meisel L.A."/>
            <person name="Decroocq V."/>
            <person name="Sosinski B."/>
            <person name="Prochnik S."/>
            <person name="Mitros T."/>
            <person name="Policriti A."/>
            <person name="Cipriani G."/>
            <person name="Dondini L."/>
            <person name="Ficklin S."/>
            <person name="Goodstein D.M."/>
            <person name="Xuan P."/>
            <person name="Del Fabbro C."/>
            <person name="Aramini V."/>
            <person name="Copetti D."/>
            <person name="Gonzalez S."/>
            <person name="Horner D.S."/>
            <person name="Falchi R."/>
            <person name="Lucas S."/>
            <person name="Mica E."/>
            <person name="Maldonado J."/>
            <person name="Lazzari B."/>
            <person name="Bielenberg D."/>
            <person name="Pirona R."/>
            <person name="Miculan M."/>
            <person name="Barakat A."/>
            <person name="Testolin R."/>
            <person name="Stella A."/>
            <person name="Tartarini S."/>
            <person name="Tonutti P."/>
            <person name="Arus P."/>
            <person name="Orellana A."/>
            <person name="Wells C."/>
            <person name="Main D."/>
            <person name="Vizzotto G."/>
            <person name="Silva H."/>
            <person name="Salamini F."/>
            <person name="Schmutz J."/>
            <person name="Morgante M."/>
            <person name="Rokhsar D.S."/>
        </authorList>
    </citation>
    <scope>NUCLEOTIDE SEQUENCE [LARGE SCALE GENOMIC DNA]</scope>
    <source>
        <strain evidence="4">cv. Nemared</strain>
    </source>
</reference>
<dbReference type="Gramene" id="ONH96818">
    <property type="protein sequence ID" value="ONH96818"/>
    <property type="gene ID" value="PRUPE_7G154000"/>
</dbReference>
<evidence type="ECO:0000313" key="3">
    <source>
        <dbReference type="EMBL" id="ONH96818.1"/>
    </source>
</evidence>
<evidence type="ECO:0008006" key="5">
    <source>
        <dbReference type="Google" id="ProtNLM"/>
    </source>
</evidence>
<feature type="compositionally biased region" description="Basic and acidic residues" evidence="1">
    <location>
        <begin position="52"/>
        <end position="69"/>
    </location>
</feature>
<evidence type="ECO:0000256" key="2">
    <source>
        <dbReference type="SAM" id="SignalP"/>
    </source>
</evidence>
<keyword evidence="2" id="KW-0732">Signal</keyword>
<feature type="compositionally biased region" description="Low complexity" evidence="1">
    <location>
        <begin position="31"/>
        <end position="43"/>
    </location>
</feature>
<dbReference type="EMBL" id="CM007657">
    <property type="protein sequence ID" value="ONH96818.1"/>
    <property type="molecule type" value="Genomic_DNA"/>
</dbReference>
<organism evidence="3 4">
    <name type="scientific">Prunus persica</name>
    <name type="common">Peach</name>
    <name type="synonym">Amygdalus persica</name>
    <dbReference type="NCBI Taxonomy" id="3760"/>
    <lineage>
        <taxon>Eukaryota</taxon>
        <taxon>Viridiplantae</taxon>
        <taxon>Streptophyta</taxon>
        <taxon>Embryophyta</taxon>
        <taxon>Tracheophyta</taxon>
        <taxon>Spermatophyta</taxon>
        <taxon>Magnoliopsida</taxon>
        <taxon>eudicotyledons</taxon>
        <taxon>Gunneridae</taxon>
        <taxon>Pentapetalae</taxon>
        <taxon>rosids</taxon>
        <taxon>fabids</taxon>
        <taxon>Rosales</taxon>
        <taxon>Rosaceae</taxon>
        <taxon>Amygdaloideae</taxon>
        <taxon>Amygdaleae</taxon>
        <taxon>Prunus</taxon>
    </lineage>
</organism>
<feature type="region of interest" description="Disordered" evidence="1">
    <location>
        <begin position="31"/>
        <end position="69"/>
    </location>
</feature>
<sequence length="69" mass="7695">MTWCAIIVHVLLVLCFHYSLTSYSCQATKKAQGRQQQQTTGGKVEQGPRQAAEAERQNDTAKSEPSKQQ</sequence>
<protein>
    <recommendedName>
        <fullName evidence="5">Secreted protein</fullName>
    </recommendedName>
</protein>
<proteinExistence type="predicted"/>
<feature type="chain" id="PRO_5013100765" description="Secreted protein" evidence="2">
    <location>
        <begin position="22"/>
        <end position="69"/>
    </location>
</feature>
<keyword evidence="4" id="KW-1185">Reference proteome</keyword>
<dbReference type="Proteomes" id="UP000006882">
    <property type="component" value="Chromosome G7"/>
</dbReference>
<gene>
    <name evidence="3" type="ORF">PRUPE_7G154000</name>
</gene>
<accession>A0A251NBW2</accession>
<name>A0A251NBW2_PRUPE</name>